<name>A0A1F4UWV4_UNCKA</name>
<comment type="caution">
    <text evidence="2">The sequence shown here is derived from an EMBL/GenBank/DDBJ whole genome shotgun (WGS) entry which is preliminary data.</text>
</comment>
<feature type="transmembrane region" description="Helical" evidence="1">
    <location>
        <begin position="12"/>
        <end position="29"/>
    </location>
</feature>
<dbReference type="Proteomes" id="UP000177371">
    <property type="component" value="Unassembled WGS sequence"/>
</dbReference>
<accession>A0A1F4UWV4</accession>
<evidence type="ECO:0000313" key="2">
    <source>
        <dbReference type="EMBL" id="OGC49421.1"/>
    </source>
</evidence>
<keyword evidence="1" id="KW-0472">Membrane</keyword>
<gene>
    <name evidence="2" type="ORF">A2W32_04495</name>
</gene>
<evidence type="ECO:0000313" key="3">
    <source>
        <dbReference type="Proteomes" id="UP000177371"/>
    </source>
</evidence>
<dbReference type="AlphaFoldDB" id="A0A1F4UWV4"/>
<keyword evidence="1" id="KW-1133">Transmembrane helix</keyword>
<protein>
    <submittedName>
        <fullName evidence="2">Uncharacterized protein</fullName>
    </submittedName>
</protein>
<dbReference type="Pfam" id="PF18895">
    <property type="entry name" value="T4SS_pilin"/>
    <property type="match status" value="1"/>
</dbReference>
<reference evidence="2 3" key="1">
    <citation type="journal article" date="2016" name="Nat. Commun.">
        <title>Thousands of microbial genomes shed light on interconnected biogeochemical processes in an aquifer system.</title>
        <authorList>
            <person name="Anantharaman K."/>
            <person name="Brown C.T."/>
            <person name="Hug L.A."/>
            <person name="Sharon I."/>
            <person name="Castelle C.J."/>
            <person name="Probst A.J."/>
            <person name="Thomas B.C."/>
            <person name="Singh A."/>
            <person name="Wilkins M.J."/>
            <person name="Karaoz U."/>
            <person name="Brodie E.L."/>
            <person name="Williams K.H."/>
            <person name="Hubbard S.S."/>
            <person name="Banfield J.F."/>
        </authorList>
    </citation>
    <scope>NUCLEOTIDE SEQUENCE [LARGE SCALE GENOMIC DNA]</scope>
</reference>
<sequence>MFFKYLLKEFKIYKAFLVLVVLLVLPFLLKKEVYACPIDTFNLSITGAGCTVGGVTINLQASGPGESAGQGIQYSISAVDAGTVLGNVSGTESDYTCTLSPLAGDSFEKTLFIPFSRAPTGIVFVSGTVISPGALGGRYIMTDSITLQLAQCDPQRNPNGTACSTGSECQSYFCDGGICACITDGTNVEAVGGSCGDCCSGGCTTGTRTCITRVAGECSDIGEDCSSSWGKPCCVTGSVECRYMYSAPGGSLCQRKTSGTCKSWGNICGGAGDTTCCNDSVGNTVNCVATIGGRYQCGGDTFDWGIPPPIEYSGPILNLEEIIRVLYRILFPVGIAFGAFMVIKSGYAIMTSEGNPTKVMEAKEDLTSAVIGLLFVLLSAVILRVIISSLLGADI</sequence>
<organism evidence="2 3">
    <name type="scientific">candidate division WWE3 bacterium RBG_16_37_10</name>
    <dbReference type="NCBI Taxonomy" id="1802610"/>
    <lineage>
        <taxon>Bacteria</taxon>
        <taxon>Katanobacteria</taxon>
    </lineage>
</organism>
<feature type="transmembrane region" description="Helical" evidence="1">
    <location>
        <begin position="325"/>
        <end position="349"/>
    </location>
</feature>
<dbReference type="EMBL" id="MEUT01000051">
    <property type="protein sequence ID" value="OGC49421.1"/>
    <property type="molecule type" value="Genomic_DNA"/>
</dbReference>
<dbReference type="InterPro" id="IPR043993">
    <property type="entry name" value="T4SS_pilin"/>
</dbReference>
<feature type="transmembrane region" description="Helical" evidence="1">
    <location>
        <begin position="369"/>
        <end position="393"/>
    </location>
</feature>
<proteinExistence type="predicted"/>
<dbReference type="STRING" id="1802610.A2W32_04495"/>
<evidence type="ECO:0000256" key="1">
    <source>
        <dbReference type="SAM" id="Phobius"/>
    </source>
</evidence>
<keyword evidence="1" id="KW-0812">Transmembrane</keyword>